<dbReference type="GO" id="GO:0004047">
    <property type="term" value="F:aminomethyltransferase activity"/>
    <property type="evidence" value="ECO:0007669"/>
    <property type="project" value="UniProtKB-EC"/>
</dbReference>
<dbReference type="EC" id="2.1.2.10" evidence="2"/>
<sequence>MAVFDFCGDNQVEFLRYLIPNDVNKILDSKRALYSPLLNETAGILDDLIVYHLGDRNFRIISNCATSDQNNDWFKDKAKAFNVEVKFQDDASIIAIQGPNSQKILSAVYDLNLNNFHIYQDGEVMIARTGYTGELGFEIISNQTKGLELWNYFVKENVMPIGLAARDTLRLEAGLNLYGSDMTLENHPYESNLGWTVDHNDSERNYIGKKALLAKEKSGKELLGFYTNERGVLRAGTRVYFNGGEGIITSGTWSPTFKKNIGFCRVDTNNQDSGFALLRDKEINLHFCKTNFLKHLK</sequence>
<dbReference type="Gene3D" id="2.40.30.110">
    <property type="entry name" value="Aminomethyltransferase beta-barrel domains"/>
    <property type="match status" value="1"/>
</dbReference>
<evidence type="ECO:0000256" key="1">
    <source>
        <dbReference type="ARBA" id="ARBA00008609"/>
    </source>
</evidence>
<dbReference type="EMBL" id="SHBL01000017">
    <property type="protein sequence ID" value="RZO24006.1"/>
    <property type="molecule type" value="Genomic_DNA"/>
</dbReference>
<dbReference type="InterPro" id="IPR029043">
    <property type="entry name" value="GcvT/YgfZ_C"/>
</dbReference>
<evidence type="ECO:0000256" key="3">
    <source>
        <dbReference type="ARBA" id="ARBA00022576"/>
    </source>
</evidence>
<evidence type="ECO:0000313" key="11">
    <source>
        <dbReference type="Proteomes" id="UP000320146"/>
    </source>
</evidence>
<dbReference type="Gene3D" id="3.30.70.1400">
    <property type="entry name" value="Aminomethyltransferase beta-barrel domains"/>
    <property type="match status" value="1"/>
</dbReference>
<dbReference type="SUPFAM" id="SSF101790">
    <property type="entry name" value="Aminomethyltransferase beta-barrel domain"/>
    <property type="match status" value="1"/>
</dbReference>
<dbReference type="SUPFAM" id="SSF103025">
    <property type="entry name" value="Folate-binding domain"/>
    <property type="match status" value="1"/>
</dbReference>
<dbReference type="InterPro" id="IPR013977">
    <property type="entry name" value="GcvT_C"/>
</dbReference>
<dbReference type="NCBIfam" id="TIGR00528">
    <property type="entry name" value="gcvT"/>
    <property type="match status" value="1"/>
</dbReference>
<evidence type="ECO:0000256" key="4">
    <source>
        <dbReference type="ARBA" id="ARBA00022679"/>
    </source>
</evidence>
<reference evidence="10 11" key="1">
    <citation type="submission" date="2019-02" db="EMBL/GenBank/DDBJ databases">
        <title>Prokaryotic population dynamics and viral predation in marine succession experiment using metagenomics: the confinement effect.</title>
        <authorList>
            <person name="Haro-Moreno J.M."/>
            <person name="Rodriguez-Valera F."/>
            <person name="Lopez-Perez M."/>
        </authorList>
    </citation>
    <scope>NUCLEOTIDE SEQUENCE [LARGE SCALE GENOMIC DNA]</scope>
    <source>
        <strain evidence="10">MED-G166</strain>
    </source>
</reference>
<dbReference type="GO" id="GO:0008168">
    <property type="term" value="F:methyltransferase activity"/>
    <property type="evidence" value="ECO:0007669"/>
    <property type="project" value="UniProtKB-KW"/>
</dbReference>
<dbReference type="AlphaFoldDB" id="A0A520MS26"/>
<comment type="similarity">
    <text evidence="1">Belongs to the GcvT family.</text>
</comment>
<gene>
    <name evidence="10" type="primary">gcvT</name>
    <name evidence="10" type="ORF">EVA99_02630</name>
</gene>
<evidence type="ECO:0000259" key="9">
    <source>
        <dbReference type="Pfam" id="PF08669"/>
    </source>
</evidence>
<feature type="non-terminal residue" evidence="10">
    <location>
        <position position="1"/>
    </location>
</feature>
<comment type="catalytic activity">
    <reaction evidence="6">
        <text>N(6)-[(R)-S(8)-aminomethyldihydrolipoyl]-L-lysyl-[protein] + (6S)-5,6,7,8-tetrahydrofolate = N(6)-[(R)-dihydrolipoyl]-L-lysyl-[protein] + (6R)-5,10-methylene-5,6,7,8-tetrahydrofolate + NH4(+)</text>
        <dbReference type="Rhea" id="RHEA:16945"/>
        <dbReference type="Rhea" id="RHEA-COMP:10475"/>
        <dbReference type="Rhea" id="RHEA-COMP:10492"/>
        <dbReference type="ChEBI" id="CHEBI:15636"/>
        <dbReference type="ChEBI" id="CHEBI:28938"/>
        <dbReference type="ChEBI" id="CHEBI:57453"/>
        <dbReference type="ChEBI" id="CHEBI:83100"/>
        <dbReference type="ChEBI" id="CHEBI:83143"/>
        <dbReference type="EC" id="2.1.2.10"/>
    </reaction>
</comment>
<dbReference type="Proteomes" id="UP000320146">
    <property type="component" value="Unassembled WGS sequence"/>
</dbReference>
<evidence type="ECO:0000256" key="2">
    <source>
        <dbReference type="ARBA" id="ARBA00012616"/>
    </source>
</evidence>
<dbReference type="PANTHER" id="PTHR43757:SF2">
    <property type="entry name" value="AMINOMETHYLTRANSFERASE, MITOCHONDRIAL"/>
    <property type="match status" value="1"/>
</dbReference>
<keyword evidence="4 10" id="KW-0808">Transferase</keyword>
<dbReference type="Gene3D" id="4.10.1250.10">
    <property type="entry name" value="Aminomethyltransferase fragment"/>
    <property type="match status" value="1"/>
</dbReference>
<accession>A0A520MS26</accession>
<protein>
    <recommendedName>
        <fullName evidence="2">aminomethyltransferase</fullName>
        <ecNumber evidence="2">2.1.2.10</ecNumber>
    </recommendedName>
    <alternativeName>
        <fullName evidence="5">Glycine cleavage system T protein</fullName>
    </alternativeName>
</protein>
<dbReference type="FunFam" id="3.30.70.1400:FF:000001">
    <property type="entry name" value="Aminomethyltransferase"/>
    <property type="match status" value="1"/>
</dbReference>
<dbReference type="GO" id="GO:0006546">
    <property type="term" value="P:glycine catabolic process"/>
    <property type="evidence" value="ECO:0007669"/>
    <property type="project" value="InterPro"/>
</dbReference>
<dbReference type="GO" id="GO:0032259">
    <property type="term" value="P:methylation"/>
    <property type="evidence" value="ECO:0007669"/>
    <property type="project" value="UniProtKB-KW"/>
</dbReference>
<evidence type="ECO:0000256" key="7">
    <source>
        <dbReference type="PIRSR" id="PIRSR006487-1"/>
    </source>
</evidence>
<dbReference type="InterPro" id="IPR028896">
    <property type="entry name" value="GcvT/YgfZ/DmdA"/>
</dbReference>
<dbReference type="InterPro" id="IPR027266">
    <property type="entry name" value="TrmE/GcvT-like"/>
</dbReference>
<evidence type="ECO:0000259" key="8">
    <source>
        <dbReference type="Pfam" id="PF01571"/>
    </source>
</evidence>
<dbReference type="Pfam" id="PF01571">
    <property type="entry name" value="GCV_T"/>
    <property type="match status" value="1"/>
</dbReference>
<keyword evidence="10" id="KW-0489">Methyltransferase</keyword>
<dbReference type="Gene3D" id="3.30.1360.120">
    <property type="entry name" value="Probable tRNA modification gtpase trme, domain 1"/>
    <property type="match status" value="1"/>
</dbReference>
<comment type="caution">
    <text evidence="10">The sequence shown here is derived from an EMBL/GenBank/DDBJ whole genome shotgun (WGS) entry which is preliminary data.</text>
</comment>
<evidence type="ECO:0000313" key="10">
    <source>
        <dbReference type="EMBL" id="RZO24006.1"/>
    </source>
</evidence>
<dbReference type="InterPro" id="IPR006223">
    <property type="entry name" value="GcvT"/>
</dbReference>
<dbReference type="PIRSF" id="PIRSF006487">
    <property type="entry name" value="GcvT"/>
    <property type="match status" value="1"/>
</dbReference>
<dbReference type="InterPro" id="IPR006222">
    <property type="entry name" value="GCVT_N"/>
</dbReference>
<organism evidence="10 11">
    <name type="scientific">SAR86 cluster bacterium</name>
    <dbReference type="NCBI Taxonomy" id="2030880"/>
    <lineage>
        <taxon>Bacteria</taxon>
        <taxon>Pseudomonadati</taxon>
        <taxon>Pseudomonadota</taxon>
        <taxon>Gammaproteobacteria</taxon>
        <taxon>SAR86 cluster</taxon>
    </lineage>
</organism>
<dbReference type="PANTHER" id="PTHR43757">
    <property type="entry name" value="AMINOMETHYLTRANSFERASE"/>
    <property type="match status" value="1"/>
</dbReference>
<feature type="domain" description="GCVT N-terminal" evidence="8">
    <location>
        <begin position="2"/>
        <end position="199"/>
    </location>
</feature>
<evidence type="ECO:0000256" key="6">
    <source>
        <dbReference type="ARBA" id="ARBA00047665"/>
    </source>
</evidence>
<evidence type="ECO:0000256" key="5">
    <source>
        <dbReference type="ARBA" id="ARBA00031395"/>
    </source>
</evidence>
<dbReference type="Pfam" id="PF08669">
    <property type="entry name" value="GCV_T_C"/>
    <property type="match status" value="1"/>
</dbReference>
<name>A0A520MS26_9GAMM</name>
<dbReference type="GO" id="GO:0005829">
    <property type="term" value="C:cytosol"/>
    <property type="evidence" value="ECO:0007669"/>
    <property type="project" value="TreeGrafter"/>
</dbReference>
<dbReference type="GO" id="GO:0005960">
    <property type="term" value="C:glycine cleavage complex"/>
    <property type="evidence" value="ECO:0007669"/>
    <property type="project" value="InterPro"/>
</dbReference>
<dbReference type="GO" id="GO:0008483">
    <property type="term" value="F:transaminase activity"/>
    <property type="evidence" value="ECO:0007669"/>
    <property type="project" value="UniProtKB-KW"/>
</dbReference>
<proteinExistence type="inferred from homology"/>
<feature type="domain" description="Aminomethyltransferase C-terminal" evidence="9">
    <location>
        <begin position="220"/>
        <end position="292"/>
    </location>
</feature>
<feature type="binding site" evidence="7">
    <location>
        <position position="138"/>
    </location>
    <ligand>
        <name>substrate</name>
    </ligand>
</feature>
<keyword evidence="3" id="KW-0032">Aminotransferase</keyword>